<protein>
    <submittedName>
        <fullName evidence="1">Contactin-3</fullName>
    </submittedName>
</protein>
<sequence>MLFRNTLLAKLVRFTCLSPPFITKDDFVYKHDAQVFITSSLLLLYKFLNHLACNTDIPPLLPRRLWATNLDGFTPAMNLAFALKAWCVLEVRFRSRTVEKHTILFPCRYLNS</sequence>
<evidence type="ECO:0000313" key="1">
    <source>
        <dbReference type="EMBL" id="TFK12247.1"/>
    </source>
</evidence>
<dbReference type="AlphaFoldDB" id="A0A4D9EN22"/>
<evidence type="ECO:0000313" key="2">
    <source>
        <dbReference type="Proteomes" id="UP000297703"/>
    </source>
</evidence>
<dbReference type="Proteomes" id="UP000297703">
    <property type="component" value="Unassembled WGS sequence"/>
</dbReference>
<keyword evidence="2" id="KW-1185">Reference proteome</keyword>
<comment type="caution">
    <text evidence="1">The sequence shown here is derived from an EMBL/GenBank/DDBJ whole genome shotgun (WGS) entry which is preliminary data.</text>
</comment>
<name>A0A4D9EN22_9SAUR</name>
<dbReference type="EMBL" id="QXTE01000025">
    <property type="protein sequence ID" value="TFK12247.1"/>
    <property type="molecule type" value="Genomic_DNA"/>
</dbReference>
<reference evidence="1 2" key="2">
    <citation type="submission" date="2019-04" db="EMBL/GenBank/DDBJ databases">
        <title>The genome sequence of big-headed turtle.</title>
        <authorList>
            <person name="Gong S."/>
        </authorList>
    </citation>
    <scope>NUCLEOTIDE SEQUENCE [LARGE SCALE GENOMIC DNA]</scope>
    <source>
        <strain evidence="1">DO16091913</strain>
        <tissue evidence="1">Muscle</tissue>
    </source>
</reference>
<proteinExistence type="predicted"/>
<accession>A0A4D9EN22</accession>
<gene>
    <name evidence="1" type="ORF">DR999_PMT04697</name>
</gene>
<organism evidence="1 2">
    <name type="scientific">Platysternon megacephalum</name>
    <name type="common">big-headed turtle</name>
    <dbReference type="NCBI Taxonomy" id="55544"/>
    <lineage>
        <taxon>Eukaryota</taxon>
        <taxon>Metazoa</taxon>
        <taxon>Chordata</taxon>
        <taxon>Craniata</taxon>
        <taxon>Vertebrata</taxon>
        <taxon>Euteleostomi</taxon>
        <taxon>Archelosauria</taxon>
        <taxon>Testudinata</taxon>
        <taxon>Testudines</taxon>
        <taxon>Cryptodira</taxon>
        <taxon>Durocryptodira</taxon>
        <taxon>Testudinoidea</taxon>
        <taxon>Platysternidae</taxon>
        <taxon>Platysternon</taxon>
    </lineage>
</organism>
<reference evidence="1 2" key="1">
    <citation type="submission" date="2019-04" db="EMBL/GenBank/DDBJ databases">
        <title>Draft genome of the big-headed turtle Platysternon megacephalum.</title>
        <authorList>
            <person name="Gong S."/>
        </authorList>
    </citation>
    <scope>NUCLEOTIDE SEQUENCE [LARGE SCALE GENOMIC DNA]</scope>
    <source>
        <strain evidence="1">DO16091913</strain>
        <tissue evidence="1">Muscle</tissue>
    </source>
</reference>